<evidence type="ECO:0000256" key="2">
    <source>
        <dbReference type="ARBA" id="ARBA00022490"/>
    </source>
</evidence>
<comment type="caution">
    <text evidence="11">The sequence shown here is derived from an EMBL/GenBank/DDBJ whole genome shotgun (WGS) entry which is preliminary data.</text>
</comment>
<dbReference type="InterPro" id="IPR041522">
    <property type="entry name" value="CdaR_GGDEF"/>
</dbReference>
<dbReference type="SUPFAM" id="SSF52172">
    <property type="entry name" value="CheY-like"/>
    <property type="match status" value="1"/>
</dbReference>
<dbReference type="Gene3D" id="1.10.10.60">
    <property type="entry name" value="Homeodomain-like"/>
    <property type="match status" value="2"/>
</dbReference>
<evidence type="ECO:0000256" key="1">
    <source>
        <dbReference type="ARBA" id="ARBA00004496"/>
    </source>
</evidence>
<evidence type="ECO:0000256" key="8">
    <source>
        <dbReference type="PROSITE-ProRule" id="PRU00169"/>
    </source>
</evidence>
<keyword evidence="2" id="KW-0963">Cytoplasm</keyword>
<dbReference type="RefSeq" id="WP_284237663.1">
    <property type="nucleotide sequence ID" value="NZ_BSSQ01000005.1"/>
</dbReference>
<dbReference type="PANTHER" id="PTHR42713">
    <property type="entry name" value="HISTIDINE KINASE-RELATED"/>
    <property type="match status" value="1"/>
</dbReference>
<evidence type="ECO:0000313" key="12">
    <source>
        <dbReference type="Proteomes" id="UP001157114"/>
    </source>
</evidence>
<keyword evidence="5" id="KW-0805">Transcription regulation</keyword>
<dbReference type="InterPro" id="IPR011006">
    <property type="entry name" value="CheY-like_superfamily"/>
</dbReference>
<organism evidence="11 12">
    <name type="scientific">Paenibacillus glycanilyticus</name>
    <dbReference type="NCBI Taxonomy" id="126569"/>
    <lineage>
        <taxon>Bacteria</taxon>
        <taxon>Bacillati</taxon>
        <taxon>Bacillota</taxon>
        <taxon>Bacilli</taxon>
        <taxon>Bacillales</taxon>
        <taxon>Paenibacillaceae</taxon>
        <taxon>Paenibacillus</taxon>
    </lineage>
</organism>
<keyword evidence="6" id="KW-0238">DNA-binding</keyword>
<dbReference type="SMART" id="SM00448">
    <property type="entry name" value="REC"/>
    <property type="match status" value="1"/>
</dbReference>
<dbReference type="PANTHER" id="PTHR42713:SF3">
    <property type="entry name" value="TRANSCRIPTIONAL REGULATORY PROTEIN HPTR"/>
    <property type="match status" value="1"/>
</dbReference>
<dbReference type="PRINTS" id="PR00032">
    <property type="entry name" value="HTHARAC"/>
</dbReference>
<evidence type="ECO:0000256" key="4">
    <source>
        <dbReference type="ARBA" id="ARBA00023012"/>
    </source>
</evidence>
<dbReference type="InterPro" id="IPR020449">
    <property type="entry name" value="Tscrpt_reg_AraC-type_HTH"/>
</dbReference>
<proteinExistence type="predicted"/>
<dbReference type="PROSITE" id="PS50110">
    <property type="entry name" value="RESPONSE_REGULATORY"/>
    <property type="match status" value="1"/>
</dbReference>
<dbReference type="Pfam" id="PF17853">
    <property type="entry name" value="GGDEF_2"/>
    <property type="match status" value="1"/>
</dbReference>
<evidence type="ECO:0000256" key="6">
    <source>
        <dbReference type="ARBA" id="ARBA00023125"/>
    </source>
</evidence>
<protein>
    <submittedName>
        <fullName evidence="11">AraC family transcriptional regulator</fullName>
    </submittedName>
</protein>
<dbReference type="Proteomes" id="UP001157114">
    <property type="component" value="Unassembled WGS sequence"/>
</dbReference>
<evidence type="ECO:0000256" key="7">
    <source>
        <dbReference type="ARBA" id="ARBA00023163"/>
    </source>
</evidence>
<dbReference type="Gene3D" id="3.40.50.2300">
    <property type="match status" value="1"/>
</dbReference>
<dbReference type="PROSITE" id="PS00041">
    <property type="entry name" value="HTH_ARAC_FAMILY_1"/>
    <property type="match status" value="1"/>
</dbReference>
<dbReference type="SMART" id="SM00342">
    <property type="entry name" value="HTH_ARAC"/>
    <property type="match status" value="1"/>
</dbReference>
<evidence type="ECO:0000256" key="3">
    <source>
        <dbReference type="ARBA" id="ARBA00022553"/>
    </source>
</evidence>
<dbReference type="InterPro" id="IPR018062">
    <property type="entry name" value="HTH_AraC-typ_CS"/>
</dbReference>
<dbReference type="SUPFAM" id="SSF46689">
    <property type="entry name" value="Homeodomain-like"/>
    <property type="match status" value="2"/>
</dbReference>
<dbReference type="Pfam" id="PF00072">
    <property type="entry name" value="Response_reg"/>
    <property type="match status" value="1"/>
</dbReference>
<keyword evidence="7" id="KW-0804">Transcription</keyword>
<dbReference type="InterPro" id="IPR018060">
    <property type="entry name" value="HTH_AraC"/>
</dbReference>
<gene>
    <name evidence="11" type="ORF">MU1_12910</name>
</gene>
<evidence type="ECO:0000256" key="5">
    <source>
        <dbReference type="ARBA" id="ARBA00023015"/>
    </source>
</evidence>
<evidence type="ECO:0000313" key="11">
    <source>
        <dbReference type="EMBL" id="GLX66947.1"/>
    </source>
</evidence>
<dbReference type="InterPro" id="IPR001789">
    <property type="entry name" value="Sig_transdc_resp-reg_receiver"/>
</dbReference>
<reference evidence="11 12" key="1">
    <citation type="submission" date="2023-03" db="EMBL/GenBank/DDBJ databases">
        <title>Draft genome sequence of the bacteria which degrade cell wall of Tricholomamatutake.</title>
        <authorList>
            <person name="Konishi Y."/>
            <person name="Fukuta Y."/>
            <person name="Shirasaka N."/>
        </authorList>
    </citation>
    <scope>NUCLEOTIDE SEQUENCE [LARGE SCALE GENOMIC DNA]</scope>
    <source>
        <strain evidence="12">mu1</strain>
    </source>
</reference>
<keyword evidence="4" id="KW-0902">Two-component regulatory system</keyword>
<feature type="domain" description="HTH araC/xylS-type" evidence="9">
    <location>
        <begin position="439"/>
        <end position="537"/>
    </location>
</feature>
<sequence length="538" mass="60858">MLTMVIADDEDMVREGLSLILPWKDYGIEIVGLADNGKDAYELCSVLKPDILCTDIRMPMMDGLEVAQRLQEDNSATRVILISGVQDFEYAKTALSLEAEAYVLKPVKIPELLEVVQKVSTSIQLERSQAQMTERLHRQLRESMPVLRERLLIQLISRDFASEHEAAEKAAYYGIELLPGEVMTVGLLQLDDYKKTFETYNEENKQLLFFALLNVVSELLAAANAGFAFANTLENELVILFKGSSLQGSKPMQLCEEIIACVGQFVKVSVSIGLGSPVTGLLQLSRSYSEADSAIRYTFFSGKGSVVTIDDLGQNLETHEHYRQVYQIENQMLTLLKLGDSKGVQTLADRMFDQVILPSLKVEQVHNLCTEFVFHLARTVHELDESFDAITGMSLNVVLGHIEDTVDSGSLRRFILELLGGMSSYFFHKHHSKNQKVAQKIKTYIDQHYMENITIQQLAEIVFLSPTYMCQIYKKENNETIIEYLTKVRVDRAMELMKSPDLKLFEIAEMVGFENATYFTTVFKKLTGVLPGKYRETL</sequence>
<dbReference type="PROSITE" id="PS01124">
    <property type="entry name" value="HTH_ARAC_FAMILY_2"/>
    <property type="match status" value="1"/>
</dbReference>
<dbReference type="InterPro" id="IPR051552">
    <property type="entry name" value="HptR"/>
</dbReference>
<comment type="subcellular location">
    <subcellularLocation>
        <location evidence="1">Cytoplasm</location>
    </subcellularLocation>
</comment>
<keyword evidence="3 8" id="KW-0597">Phosphoprotein</keyword>
<name>A0ABQ6GBA8_9BACL</name>
<keyword evidence="12" id="KW-1185">Reference proteome</keyword>
<feature type="domain" description="Response regulatory" evidence="10">
    <location>
        <begin position="3"/>
        <end position="120"/>
    </location>
</feature>
<dbReference type="Pfam" id="PF12833">
    <property type="entry name" value="HTH_18"/>
    <property type="match status" value="1"/>
</dbReference>
<dbReference type="EMBL" id="BSSQ01000005">
    <property type="protein sequence ID" value="GLX66947.1"/>
    <property type="molecule type" value="Genomic_DNA"/>
</dbReference>
<feature type="modified residue" description="4-aspartylphosphate" evidence="8">
    <location>
        <position position="55"/>
    </location>
</feature>
<dbReference type="InterPro" id="IPR009057">
    <property type="entry name" value="Homeodomain-like_sf"/>
</dbReference>
<evidence type="ECO:0000259" key="9">
    <source>
        <dbReference type="PROSITE" id="PS01124"/>
    </source>
</evidence>
<evidence type="ECO:0000259" key="10">
    <source>
        <dbReference type="PROSITE" id="PS50110"/>
    </source>
</evidence>
<accession>A0ABQ6GBA8</accession>
<dbReference type="CDD" id="cd17536">
    <property type="entry name" value="REC_YesN-like"/>
    <property type="match status" value="1"/>
</dbReference>